<dbReference type="Gene3D" id="1.10.60.10">
    <property type="entry name" value="Iron dependent repressor, metal binding and dimerisation domain"/>
    <property type="match status" value="1"/>
</dbReference>
<dbReference type="InterPro" id="IPR050536">
    <property type="entry name" value="DtxR_MntR_Metal-Reg"/>
</dbReference>
<dbReference type="Proteomes" id="UP001464378">
    <property type="component" value="Unassembled WGS sequence"/>
</dbReference>
<dbReference type="Pfam" id="PF02742">
    <property type="entry name" value="Fe_dep_repr_C"/>
    <property type="match status" value="1"/>
</dbReference>
<gene>
    <name evidence="6" type="ORF">WMO64_15820</name>
</gene>
<accession>A0ABV1EC71</accession>
<dbReference type="InterPro" id="IPR036421">
    <property type="entry name" value="Fe_dep_repressor_sf"/>
</dbReference>
<evidence type="ECO:0000259" key="5">
    <source>
        <dbReference type="PROSITE" id="PS50944"/>
    </source>
</evidence>
<dbReference type="PROSITE" id="PS50944">
    <property type="entry name" value="HTH_DTXR"/>
    <property type="match status" value="1"/>
</dbReference>
<dbReference type="RefSeq" id="WP_294520961.1">
    <property type="nucleotide sequence ID" value="NZ_JBBMFK010000037.1"/>
</dbReference>
<dbReference type="Pfam" id="PF01325">
    <property type="entry name" value="Fe_dep_repress"/>
    <property type="match status" value="1"/>
</dbReference>
<dbReference type="SUPFAM" id="SSF47979">
    <property type="entry name" value="Iron-dependent repressor protein, dimerization domain"/>
    <property type="match status" value="1"/>
</dbReference>
<name>A0ABV1EC71_9FIRM</name>
<organism evidence="6 7">
    <name type="scientific">Pseudoflavonifractor intestinihominis</name>
    <dbReference type="NCBI Taxonomy" id="3133171"/>
    <lineage>
        <taxon>Bacteria</taxon>
        <taxon>Bacillati</taxon>
        <taxon>Bacillota</taxon>
        <taxon>Clostridia</taxon>
        <taxon>Eubacteriales</taxon>
        <taxon>Oscillospiraceae</taxon>
        <taxon>Pseudoflavonifractor</taxon>
    </lineage>
</organism>
<evidence type="ECO:0000256" key="1">
    <source>
        <dbReference type="ARBA" id="ARBA00007871"/>
    </source>
</evidence>
<protein>
    <submittedName>
        <fullName evidence="6">Metal-dependent transcriptional regulator</fullName>
    </submittedName>
</protein>
<evidence type="ECO:0000313" key="7">
    <source>
        <dbReference type="Proteomes" id="UP001464378"/>
    </source>
</evidence>
<keyword evidence="7" id="KW-1185">Reference proteome</keyword>
<evidence type="ECO:0000256" key="3">
    <source>
        <dbReference type="ARBA" id="ARBA00023125"/>
    </source>
</evidence>
<dbReference type="InterPro" id="IPR022689">
    <property type="entry name" value="Iron_dep_repressor"/>
</dbReference>
<dbReference type="Gene3D" id="1.10.10.10">
    <property type="entry name" value="Winged helix-like DNA-binding domain superfamily/Winged helix DNA-binding domain"/>
    <property type="match status" value="1"/>
</dbReference>
<proteinExistence type="inferred from homology"/>
<dbReference type="PANTHER" id="PTHR33238">
    <property type="entry name" value="IRON (METAL) DEPENDENT REPRESSOR, DTXR FAMILY"/>
    <property type="match status" value="1"/>
</dbReference>
<dbReference type="InterPro" id="IPR036388">
    <property type="entry name" value="WH-like_DNA-bd_sf"/>
</dbReference>
<comment type="similarity">
    <text evidence="1">Belongs to the DtxR/MntR family.</text>
</comment>
<dbReference type="PANTHER" id="PTHR33238:SF7">
    <property type="entry name" value="IRON-DEPENDENT TRANSCRIPTIONAL REGULATOR"/>
    <property type="match status" value="1"/>
</dbReference>
<dbReference type="InterPro" id="IPR022687">
    <property type="entry name" value="HTH_DTXR"/>
</dbReference>
<keyword evidence="4" id="KW-0804">Transcription</keyword>
<dbReference type="SUPFAM" id="SSF46785">
    <property type="entry name" value="Winged helix' DNA-binding domain"/>
    <property type="match status" value="1"/>
</dbReference>
<keyword evidence="3" id="KW-0238">DNA-binding</keyword>
<reference evidence="6 7" key="1">
    <citation type="submission" date="2024-03" db="EMBL/GenBank/DDBJ databases">
        <title>Human intestinal bacterial collection.</title>
        <authorList>
            <person name="Pauvert C."/>
            <person name="Hitch T.C.A."/>
            <person name="Clavel T."/>
        </authorList>
    </citation>
    <scope>NUCLEOTIDE SEQUENCE [LARGE SCALE GENOMIC DNA]</scope>
    <source>
        <strain evidence="6 7">CLA-AP-H29</strain>
    </source>
</reference>
<evidence type="ECO:0000313" key="6">
    <source>
        <dbReference type="EMBL" id="MEQ2444922.1"/>
    </source>
</evidence>
<feature type="domain" description="HTH dtxR-type" evidence="5">
    <location>
        <begin position="1"/>
        <end position="64"/>
    </location>
</feature>
<evidence type="ECO:0000256" key="2">
    <source>
        <dbReference type="ARBA" id="ARBA00023015"/>
    </source>
</evidence>
<evidence type="ECO:0000256" key="4">
    <source>
        <dbReference type="ARBA" id="ARBA00023163"/>
    </source>
</evidence>
<dbReference type="InterPro" id="IPR001367">
    <property type="entry name" value="Fe_dep_repressor"/>
</dbReference>
<keyword evidence="2" id="KW-0805">Transcription regulation</keyword>
<comment type="caution">
    <text evidence="6">The sequence shown here is derived from an EMBL/GenBank/DDBJ whole genome shotgun (WGS) entry which is preliminary data.</text>
</comment>
<dbReference type="InterPro" id="IPR036390">
    <property type="entry name" value="WH_DNA-bd_sf"/>
</dbReference>
<dbReference type="SMART" id="SM00529">
    <property type="entry name" value="HTH_DTXR"/>
    <property type="match status" value="1"/>
</dbReference>
<dbReference type="EMBL" id="JBBMFK010000037">
    <property type="protein sequence ID" value="MEQ2444922.1"/>
    <property type="molecule type" value="Genomic_DNA"/>
</dbReference>
<sequence>MKIQESAENYLETILMLKEEKGAVRSIDIARKMDFSKPSISRAMSLLRENGYITMDKEGLIDLTDAGMEIASRIYERHRFLSKWLVALGVSPETAAEDACRIEHDVSDETFQKIKEHIAGKLPEE</sequence>